<evidence type="ECO:0000256" key="3">
    <source>
        <dbReference type="ARBA" id="ARBA00022692"/>
    </source>
</evidence>
<evidence type="ECO:0000313" key="8">
    <source>
        <dbReference type="Proteomes" id="UP000314986"/>
    </source>
</evidence>
<dbReference type="OMA" id="IHNFWFL"/>
<name>A0A4W3I566_CALMI</name>
<dbReference type="InterPro" id="IPR005016">
    <property type="entry name" value="TDE1/TMS"/>
</dbReference>
<dbReference type="AlphaFoldDB" id="A0A4W3I566"/>
<protein>
    <submittedName>
        <fullName evidence="7">Serine incorporator 4</fullName>
    </submittedName>
</protein>
<comment type="similarity">
    <text evidence="2">Belongs to the TDE1 family.</text>
</comment>
<accession>A0A4W3I566</accession>
<dbReference type="PANTHER" id="PTHR10383:SF5">
    <property type="entry name" value="SERINE INCORPORATOR 4"/>
    <property type="match status" value="1"/>
</dbReference>
<feature type="transmembrane region" description="Helical" evidence="6">
    <location>
        <begin position="186"/>
        <end position="206"/>
    </location>
</feature>
<feature type="transmembrane region" description="Helical" evidence="6">
    <location>
        <begin position="158"/>
        <end position="180"/>
    </location>
</feature>
<evidence type="ECO:0000256" key="4">
    <source>
        <dbReference type="ARBA" id="ARBA00022989"/>
    </source>
</evidence>
<feature type="transmembrane region" description="Helical" evidence="6">
    <location>
        <begin position="227"/>
        <end position="248"/>
    </location>
</feature>
<reference evidence="8" key="3">
    <citation type="journal article" date="2014" name="Nature">
        <title>Elephant shark genome provides unique insights into gnathostome evolution.</title>
        <authorList>
            <consortium name="International Elephant Shark Genome Sequencing Consortium"/>
            <person name="Venkatesh B."/>
            <person name="Lee A.P."/>
            <person name="Ravi V."/>
            <person name="Maurya A.K."/>
            <person name="Lian M.M."/>
            <person name="Swann J.B."/>
            <person name="Ohta Y."/>
            <person name="Flajnik M.F."/>
            <person name="Sutoh Y."/>
            <person name="Kasahara M."/>
            <person name="Hoon S."/>
            <person name="Gangu V."/>
            <person name="Roy S.W."/>
            <person name="Irimia M."/>
            <person name="Korzh V."/>
            <person name="Kondrychyn I."/>
            <person name="Lim Z.W."/>
            <person name="Tay B.H."/>
            <person name="Tohari S."/>
            <person name="Kong K.W."/>
            <person name="Ho S."/>
            <person name="Lorente-Galdos B."/>
            <person name="Quilez J."/>
            <person name="Marques-Bonet T."/>
            <person name="Raney B.J."/>
            <person name="Ingham P.W."/>
            <person name="Tay A."/>
            <person name="Hillier L.W."/>
            <person name="Minx P."/>
            <person name="Boehm T."/>
            <person name="Wilson R.K."/>
            <person name="Brenner S."/>
            <person name="Warren W.C."/>
        </authorList>
    </citation>
    <scope>NUCLEOTIDE SEQUENCE [LARGE SCALE GENOMIC DNA]</scope>
</reference>
<dbReference type="PANTHER" id="PTHR10383">
    <property type="entry name" value="SERINE INCORPORATOR"/>
    <property type="match status" value="1"/>
</dbReference>
<dbReference type="Pfam" id="PF03348">
    <property type="entry name" value="Serinc"/>
    <property type="match status" value="1"/>
</dbReference>
<feature type="transmembrane region" description="Helical" evidence="6">
    <location>
        <begin position="465"/>
        <end position="490"/>
    </location>
</feature>
<reference evidence="7" key="4">
    <citation type="submission" date="2025-08" db="UniProtKB">
        <authorList>
            <consortium name="Ensembl"/>
        </authorList>
    </citation>
    <scope>IDENTIFICATION</scope>
</reference>
<organism evidence="7 8">
    <name type="scientific">Callorhinchus milii</name>
    <name type="common">Ghost shark</name>
    <dbReference type="NCBI Taxonomy" id="7868"/>
    <lineage>
        <taxon>Eukaryota</taxon>
        <taxon>Metazoa</taxon>
        <taxon>Chordata</taxon>
        <taxon>Craniata</taxon>
        <taxon>Vertebrata</taxon>
        <taxon>Chondrichthyes</taxon>
        <taxon>Holocephali</taxon>
        <taxon>Chimaeriformes</taxon>
        <taxon>Callorhinchidae</taxon>
        <taxon>Callorhinchus</taxon>
    </lineage>
</organism>
<keyword evidence="4 6" id="KW-1133">Transmembrane helix</keyword>
<evidence type="ECO:0000256" key="5">
    <source>
        <dbReference type="ARBA" id="ARBA00023136"/>
    </source>
</evidence>
<feature type="transmembrane region" description="Helical" evidence="6">
    <location>
        <begin position="293"/>
        <end position="312"/>
    </location>
</feature>
<feature type="transmembrane region" description="Helical" evidence="6">
    <location>
        <begin position="67"/>
        <end position="87"/>
    </location>
</feature>
<feature type="transmembrane region" description="Helical" evidence="6">
    <location>
        <begin position="260"/>
        <end position="281"/>
    </location>
</feature>
<dbReference type="GO" id="GO:0016020">
    <property type="term" value="C:membrane"/>
    <property type="evidence" value="ECO:0007669"/>
    <property type="project" value="UniProtKB-SubCell"/>
</dbReference>
<evidence type="ECO:0000256" key="2">
    <source>
        <dbReference type="ARBA" id="ARBA00006665"/>
    </source>
</evidence>
<dbReference type="GeneTree" id="ENSGT01030000234623"/>
<dbReference type="Ensembl" id="ENSCMIT00000022575.1">
    <property type="protein sequence ID" value="ENSCMIP00000022188.1"/>
    <property type="gene ID" value="ENSCMIG00000010048.1"/>
</dbReference>
<keyword evidence="5 6" id="KW-0472">Membrane</keyword>
<reference evidence="7" key="5">
    <citation type="submission" date="2025-09" db="UniProtKB">
        <authorList>
            <consortium name="Ensembl"/>
        </authorList>
    </citation>
    <scope>IDENTIFICATION</scope>
</reference>
<feature type="transmembrane region" description="Helical" evidence="6">
    <location>
        <begin position="425"/>
        <end position="445"/>
    </location>
</feature>
<comment type="subcellular location">
    <subcellularLocation>
        <location evidence="1">Membrane</location>
        <topology evidence="1">Multi-pass membrane protein</topology>
    </subcellularLocation>
</comment>
<dbReference type="InParanoid" id="A0A4W3I566"/>
<reference evidence="8" key="1">
    <citation type="journal article" date="2006" name="Science">
        <title>Ancient noncoding elements conserved in the human genome.</title>
        <authorList>
            <person name="Venkatesh B."/>
            <person name="Kirkness E.F."/>
            <person name="Loh Y.H."/>
            <person name="Halpern A.L."/>
            <person name="Lee A.P."/>
            <person name="Johnson J."/>
            <person name="Dandona N."/>
            <person name="Viswanathan L.D."/>
            <person name="Tay A."/>
            <person name="Venter J.C."/>
            <person name="Strausberg R.L."/>
            <person name="Brenner S."/>
        </authorList>
    </citation>
    <scope>NUCLEOTIDE SEQUENCE [LARGE SCALE GENOMIC DNA]</scope>
</reference>
<gene>
    <name evidence="7" type="primary">serinc4</name>
</gene>
<evidence type="ECO:0000313" key="7">
    <source>
        <dbReference type="Ensembl" id="ENSCMIP00000022188.1"/>
    </source>
</evidence>
<keyword evidence="3 6" id="KW-0812">Transmembrane</keyword>
<sequence>GYGAKAGKWSCGRDQADWPVPFPMFPFNPESLWFLCQVSCWCGPAPCSLCCSLCPSIKVSSGTRLMYTLYHILTSTVCCLMLSRTFLMEWGQISALSLQVPFYGMICDHLQPGSDCDMLIGYSAVYRVCFGTTCFHLLLSIFLLNVKSSRDSRALIHNGFWFLKFLILVGMAAAAFFIPGESFLHIWRYIGVIGGFVFILTQLVLITAFAHSWNKNWMTGAEEDKRWFLAVVGATLGFYTIALTAFSLMYKFYTHPSGCLLNKFLLILNCVLCFTVSFLSATPCVQQKQPRSGLLQASIISCYVMYLTFSALSSRPPDRVEYQGQNISICFPSVSKDGMQTEDTLVATVGAAIMYGCVLFACNEASYLARVFGPFWMINVYRYEFKFHWFSLYFECTEHSYEIDNKGGQRVIQNEQDSVSYSYSYFHFVFFLASLYVMMTLTNWFNYESVSLETTFSYGSWSTFWVKIISCWLCVLMYLWILLAPLCCLSNNRRRVSHSR</sequence>
<feature type="transmembrane region" description="Helical" evidence="6">
    <location>
        <begin position="124"/>
        <end position="146"/>
    </location>
</feature>
<evidence type="ECO:0000256" key="1">
    <source>
        <dbReference type="ARBA" id="ARBA00004141"/>
    </source>
</evidence>
<keyword evidence="8" id="KW-1185">Reference proteome</keyword>
<dbReference type="Proteomes" id="UP000314986">
    <property type="component" value="Unassembled WGS sequence"/>
</dbReference>
<proteinExistence type="inferred from homology"/>
<feature type="transmembrane region" description="Helical" evidence="6">
    <location>
        <begin position="344"/>
        <end position="362"/>
    </location>
</feature>
<reference evidence="8" key="2">
    <citation type="journal article" date="2007" name="PLoS Biol.">
        <title>Survey sequencing and comparative analysis of the elephant shark (Callorhinchus milii) genome.</title>
        <authorList>
            <person name="Venkatesh B."/>
            <person name="Kirkness E.F."/>
            <person name="Loh Y.H."/>
            <person name="Halpern A.L."/>
            <person name="Lee A.P."/>
            <person name="Johnson J."/>
            <person name="Dandona N."/>
            <person name="Viswanathan L.D."/>
            <person name="Tay A."/>
            <person name="Venter J.C."/>
            <person name="Strausberg R.L."/>
            <person name="Brenner S."/>
        </authorList>
    </citation>
    <scope>NUCLEOTIDE SEQUENCE [LARGE SCALE GENOMIC DNA]</scope>
</reference>
<evidence type="ECO:0000256" key="6">
    <source>
        <dbReference type="SAM" id="Phobius"/>
    </source>
</evidence>